<dbReference type="InterPro" id="IPR035907">
    <property type="entry name" value="Hppk_sf"/>
</dbReference>
<comment type="pathway">
    <text evidence="1">Cofactor biosynthesis; tetrahydrofolate biosynthesis; 2-amino-4-hydroxy-6-hydroxymethyl-7,8-dihydropteridine diphosphate from 7,8-dihydroneopterin triphosphate: step 4/4.</text>
</comment>
<dbReference type="NCBIfam" id="TIGR01498">
    <property type="entry name" value="folK"/>
    <property type="match status" value="1"/>
</dbReference>
<evidence type="ECO:0000256" key="11">
    <source>
        <dbReference type="ARBA" id="ARBA00029766"/>
    </source>
</evidence>
<accession>A0A6L5XEG5</accession>
<keyword evidence="8" id="KW-0067">ATP-binding</keyword>
<dbReference type="Gene3D" id="3.30.70.560">
    <property type="entry name" value="7,8-Dihydro-6-hydroxymethylpterin-pyrophosphokinase HPPK"/>
    <property type="match status" value="1"/>
</dbReference>
<evidence type="ECO:0000256" key="1">
    <source>
        <dbReference type="ARBA" id="ARBA00005051"/>
    </source>
</evidence>
<evidence type="ECO:0000256" key="8">
    <source>
        <dbReference type="ARBA" id="ARBA00022840"/>
    </source>
</evidence>
<dbReference type="SUPFAM" id="SSF55083">
    <property type="entry name" value="6-hydroxymethyl-7,8-dihydropterin pyrophosphokinase, HPPK"/>
    <property type="match status" value="1"/>
</dbReference>
<organism evidence="14 15">
    <name type="scientific">Sodaliphilus pleomorphus</name>
    <dbReference type="NCBI Taxonomy" id="2606626"/>
    <lineage>
        <taxon>Bacteria</taxon>
        <taxon>Pseudomonadati</taxon>
        <taxon>Bacteroidota</taxon>
        <taxon>Bacteroidia</taxon>
        <taxon>Bacteroidales</taxon>
        <taxon>Muribaculaceae</taxon>
        <taxon>Sodaliphilus</taxon>
    </lineage>
</organism>
<evidence type="ECO:0000313" key="14">
    <source>
        <dbReference type="EMBL" id="MSS17676.1"/>
    </source>
</evidence>
<evidence type="ECO:0000313" key="15">
    <source>
        <dbReference type="Proteomes" id="UP000483362"/>
    </source>
</evidence>
<comment type="caution">
    <text evidence="14">The sequence shown here is derived from an EMBL/GenBank/DDBJ whole genome shotgun (WGS) entry which is preliminary data.</text>
</comment>
<evidence type="ECO:0000256" key="7">
    <source>
        <dbReference type="ARBA" id="ARBA00022777"/>
    </source>
</evidence>
<dbReference type="InterPro" id="IPR000550">
    <property type="entry name" value="Hppk"/>
</dbReference>
<dbReference type="PROSITE" id="PS51257">
    <property type="entry name" value="PROKAR_LIPOPROTEIN"/>
    <property type="match status" value="1"/>
</dbReference>
<keyword evidence="6" id="KW-0547">Nucleotide-binding</keyword>
<feature type="domain" description="7,8-dihydro-6-hydroxymethylpterin-pyrophosphokinase" evidence="13">
    <location>
        <begin position="4"/>
        <end position="147"/>
    </location>
</feature>
<dbReference type="CDD" id="cd00483">
    <property type="entry name" value="HPPK"/>
    <property type="match status" value="1"/>
</dbReference>
<evidence type="ECO:0000256" key="10">
    <source>
        <dbReference type="ARBA" id="ARBA00029409"/>
    </source>
</evidence>
<dbReference type="PANTHER" id="PTHR43071:SF1">
    <property type="entry name" value="2-AMINO-4-HYDROXY-6-HYDROXYMETHYLDIHYDROPTERIDINE PYROPHOSPHOKINASE"/>
    <property type="match status" value="1"/>
</dbReference>
<dbReference type="GO" id="GO:0003848">
    <property type="term" value="F:2-amino-4-hydroxy-6-hydroxymethyldihydropteridine diphosphokinase activity"/>
    <property type="evidence" value="ECO:0007669"/>
    <property type="project" value="UniProtKB-EC"/>
</dbReference>
<dbReference type="RefSeq" id="WP_154327757.1">
    <property type="nucleotide sequence ID" value="NZ_CP045696.1"/>
</dbReference>
<evidence type="ECO:0000256" key="9">
    <source>
        <dbReference type="ARBA" id="ARBA00022909"/>
    </source>
</evidence>
<evidence type="ECO:0000256" key="6">
    <source>
        <dbReference type="ARBA" id="ARBA00022741"/>
    </source>
</evidence>
<comment type="function">
    <text evidence="10">Catalyzes the transfer of pyrophosphate from adenosine triphosphate (ATP) to 6-hydroxymethyl-7,8-dihydropterin, an enzymatic step in folate biosynthesis pathway.</text>
</comment>
<keyword evidence="9" id="KW-0289">Folate biosynthesis</keyword>
<keyword evidence="15" id="KW-1185">Reference proteome</keyword>
<evidence type="ECO:0000256" key="4">
    <source>
        <dbReference type="ARBA" id="ARBA00016218"/>
    </source>
</evidence>
<dbReference type="EC" id="2.7.6.3" evidence="3"/>
<dbReference type="GO" id="GO:0046656">
    <property type="term" value="P:folic acid biosynthetic process"/>
    <property type="evidence" value="ECO:0007669"/>
    <property type="project" value="UniProtKB-KW"/>
</dbReference>
<dbReference type="EMBL" id="VULT01000011">
    <property type="protein sequence ID" value="MSS17676.1"/>
    <property type="molecule type" value="Genomic_DNA"/>
</dbReference>
<dbReference type="Pfam" id="PF01288">
    <property type="entry name" value="HPPK"/>
    <property type="match status" value="1"/>
</dbReference>
<gene>
    <name evidence="14" type="primary">folK</name>
    <name evidence="14" type="ORF">FYJ29_07905</name>
</gene>
<dbReference type="GO" id="GO:0005524">
    <property type="term" value="F:ATP binding"/>
    <property type="evidence" value="ECO:0007669"/>
    <property type="project" value="UniProtKB-KW"/>
</dbReference>
<evidence type="ECO:0000256" key="5">
    <source>
        <dbReference type="ARBA" id="ARBA00022679"/>
    </source>
</evidence>
<dbReference type="UniPathway" id="UPA00077">
    <property type="reaction ID" value="UER00155"/>
</dbReference>
<keyword evidence="7 14" id="KW-0418">Kinase</keyword>
<reference evidence="14 15" key="1">
    <citation type="submission" date="2019-08" db="EMBL/GenBank/DDBJ databases">
        <title>In-depth cultivation of the pig gut microbiome towards novel bacterial diversity and tailored functional studies.</title>
        <authorList>
            <person name="Wylensek D."/>
            <person name="Hitch T.C.A."/>
            <person name="Clavel T."/>
        </authorList>
    </citation>
    <scope>NUCLEOTIDE SEQUENCE [LARGE SCALE GENOMIC DNA]</scope>
    <source>
        <strain evidence="14 15">Oil-RF-744-WCA-WT-10</strain>
    </source>
</reference>
<dbReference type="Proteomes" id="UP000483362">
    <property type="component" value="Unassembled WGS sequence"/>
</dbReference>
<dbReference type="GO" id="GO:0046654">
    <property type="term" value="P:tetrahydrofolate biosynthetic process"/>
    <property type="evidence" value="ECO:0007669"/>
    <property type="project" value="UniProtKB-UniPathway"/>
</dbReference>
<name>A0A6L5XEG5_9BACT</name>
<proteinExistence type="inferred from homology"/>
<protein>
    <recommendedName>
        <fullName evidence="4">2-amino-4-hydroxy-6-hydroxymethyldihydropteridine pyrophosphokinase</fullName>
        <ecNumber evidence="3">2.7.6.3</ecNumber>
    </recommendedName>
    <alternativeName>
        <fullName evidence="11">6-hydroxymethyl-7,8-dihydropterin pyrophosphokinase</fullName>
    </alternativeName>
    <alternativeName>
        <fullName evidence="12">7,8-dihydro-6-hydroxymethylpterin-pyrophosphokinase</fullName>
    </alternativeName>
</protein>
<evidence type="ECO:0000256" key="3">
    <source>
        <dbReference type="ARBA" id="ARBA00013253"/>
    </source>
</evidence>
<sequence length="152" mass="16999">MKYYLNIGTNLGDRHSNLMRAIALLSAGTGGCQVSSIVQSRAWGFDSPHDFLNVGVALTTSKTARQVLDWIHGIEAQLGSPCHRDAAGHYIDRLVDIDIVYIEQDTATHGRHSRWQQVTIDEPGLTVPHPHLMERPFFLTPLRQLRPATFES</sequence>
<keyword evidence="5 14" id="KW-0808">Transferase</keyword>
<evidence type="ECO:0000259" key="13">
    <source>
        <dbReference type="Pfam" id="PF01288"/>
    </source>
</evidence>
<comment type="similarity">
    <text evidence="2">Belongs to the HPPK family.</text>
</comment>
<dbReference type="AlphaFoldDB" id="A0A6L5XEG5"/>
<dbReference type="GO" id="GO:0016301">
    <property type="term" value="F:kinase activity"/>
    <property type="evidence" value="ECO:0007669"/>
    <property type="project" value="UniProtKB-KW"/>
</dbReference>
<dbReference type="PANTHER" id="PTHR43071">
    <property type="entry name" value="2-AMINO-4-HYDROXY-6-HYDROXYMETHYLDIHYDROPTERIDINE PYROPHOSPHOKINASE"/>
    <property type="match status" value="1"/>
</dbReference>
<evidence type="ECO:0000256" key="12">
    <source>
        <dbReference type="ARBA" id="ARBA00033413"/>
    </source>
</evidence>
<evidence type="ECO:0000256" key="2">
    <source>
        <dbReference type="ARBA" id="ARBA00005810"/>
    </source>
</evidence>